<feature type="compositionally biased region" description="Polar residues" evidence="2">
    <location>
        <begin position="1953"/>
        <end position="1964"/>
    </location>
</feature>
<evidence type="ECO:0000259" key="3">
    <source>
        <dbReference type="Pfam" id="PF12509"/>
    </source>
</evidence>
<evidence type="ECO:0008006" key="8">
    <source>
        <dbReference type="Google" id="ProtNLM"/>
    </source>
</evidence>
<feature type="domain" description="TASOR alpha/beta" evidence="4">
    <location>
        <begin position="1452"/>
        <end position="1547"/>
    </location>
</feature>
<evidence type="ECO:0000313" key="6">
    <source>
        <dbReference type="EMBL" id="KAG7494722.1"/>
    </source>
</evidence>
<comment type="similarity">
    <text evidence="1">Belongs to the TASOR family.</text>
</comment>
<feature type="domain" description="TASOR PIN" evidence="5">
    <location>
        <begin position="1551"/>
        <end position="1692"/>
    </location>
</feature>
<feature type="region of interest" description="Disordered" evidence="2">
    <location>
        <begin position="866"/>
        <end position="961"/>
    </location>
</feature>
<feature type="region of interest" description="Disordered" evidence="2">
    <location>
        <begin position="1916"/>
        <end position="2006"/>
    </location>
</feature>
<protein>
    <recommendedName>
        <fullName evidence="8">DUF3715 domain-containing protein</fullName>
    </recommendedName>
</protein>
<accession>A0AAV6QPC9</accession>
<dbReference type="InterPro" id="IPR056242">
    <property type="entry name" value="PIN_TASOR"/>
</dbReference>
<keyword evidence="7" id="KW-1185">Reference proteome</keyword>
<feature type="compositionally biased region" description="Gly residues" evidence="2">
    <location>
        <begin position="812"/>
        <end position="821"/>
    </location>
</feature>
<feature type="compositionally biased region" description="Polar residues" evidence="2">
    <location>
        <begin position="1721"/>
        <end position="1734"/>
    </location>
</feature>
<dbReference type="GO" id="GO:0005654">
    <property type="term" value="C:nucleoplasm"/>
    <property type="evidence" value="ECO:0007669"/>
    <property type="project" value="TreeGrafter"/>
</dbReference>
<feature type="compositionally biased region" description="Pro residues" evidence="2">
    <location>
        <begin position="897"/>
        <end position="917"/>
    </location>
</feature>
<feature type="region of interest" description="Disordered" evidence="2">
    <location>
        <begin position="1718"/>
        <end position="1782"/>
    </location>
</feature>
<dbReference type="EMBL" id="JAGKHQ010000016">
    <property type="protein sequence ID" value="KAG7494722.1"/>
    <property type="molecule type" value="Genomic_DNA"/>
</dbReference>
<proteinExistence type="inferred from homology"/>
<dbReference type="Pfam" id="PF24630">
    <property type="entry name" value="PIN_TASOR"/>
    <property type="match status" value="1"/>
</dbReference>
<feature type="compositionally biased region" description="Basic and acidic residues" evidence="2">
    <location>
        <begin position="1939"/>
        <end position="1952"/>
    </location>
</feature>
<gene>
    <name evidence="6" type="ORF">JOB18_036495</name>
</gene>
<dbReference type="Pfam" id="PF12509">
    <property type="entry name" value="DUF3715"/>
    <property type="match status" value="1"/>
</dbReference>
<feature type="compositionally biased region" description="Basic and acidic residues" evidence="2">
    <location>
        <begin position="1977"/>
        <end position="1994"/>
    </location>
</feature>
<feature type="compositionally biased region" description="Low complexity" evidence="2">
    <location>
        <begin position="1413"/>
        <end position="1427"/>
    </location>
</feature>
<feature type="compositionally biased region" description="Low complexity" evidence="2">
    <location>
        <begin position="944"/>
        <end position="956"/>
    </location>
</feature>
<dbReference type="InterPro" id="IPR022188">
    <property type="entry name" value="TASOR_DUF3715"/>
</dbReference>
<feature type="region of interest" description="Disordered" evidence="2">
    <location>
        <begin position="1803"/>
        <end position="1847"/>
    </location>
</feature>
<feature type="region of interest" description="Disordered" evidence="2">
    <location>
        <begin position="1320"/>
        <end position="1352"/>
    </location>
</feature>
<dbReference type="PANTHER" id="PTHR16207">
    <property type="entry name" value="SET DOMAIN-CONTAINING PROTEIN"/>
    <property type="match status" value="1"/>
</dbReference>
<organism evidence="6 7">
    <name type="scientific">Solea senegalensis</name>
    <name type="common">Senegalese sole</name>
    <dbReference type="NCBI Taxonomy" id="28829"/>
    <lineage>
        <taxon>Eukaryota</taxon>
        <taxon>Metazoa</taxon>
        <taxon>Chordata</taxon>
        <taxon>Craniata</taxon>
        <taxon>Vertebrata</taxon>
        <taxon>Euteleostomi</taxon>
        <taxon>Actinopterygii</taxon>
        <taxon>Neopterygii</taxon>
        <taxon>Teleostei</taxon>
        <taxon>Neoteleostei</taxon>
        <taxon>Acanthomorphata</taxon>
        <taxon>Carangaria</taxon>
        <taxon>Pleuronectiformes</taxon>
        <taxon>Pleuronectoidei</taxon>
        <taxon>Soleidae</taxon>
        <taxon>Solea</taxon>
    </lineage>
</organism>
<feature type="compositionally biased region" description="Polar residues" evidence="2">
    <location>
        <begin position="1742"/>
        <end position="1757"/>
    </location>
</feature>
<feature type="compositionally biased region" description="Polar residues" evidence="2">
    <location>
        <begin position="1916"/>
        <end position="1933"/>
    </location>
</feature>
<dbReference type="Pfam" id="PF23314">
    <property type="entry name" value="TASOR_alpha-beta"/>
    <property type="match status" value="1"/>
</dbReference>
<feature type="region of interest" description="Disordered" evidence="2">
    <location>
        <begin position="1069"/>
        <end position="1089"/>
    </location>
</feature>
<dbReference type="InterPro" id="IPR056243">
    <property type="entry name" value="TASOR_ab_dom"/>
</dbReference>
<feature type="compositionally biased region" description="Basic and acidic residues" evidence="2">
    <location>
        <begin position="1876"/>
        <end position="1904"/>
    </location>
</feature>
<dbReference type="PANTHER" id="PTHR16207:SF1">
    <property type="entry name" value="PROTEIN TASOR"/>
    <property type="match status" value="1"/>
</dbReference>
<feature type="region of interest" description="Disordered" evidence="2">
    <location>
        <begin position="595"/>
        <end position="623"/>
    </location>
</feature>
<evidence type="ECO:0000256" key="2">
    <source>
        <dbReference type="SAM" id="MobiDB-lite"/>
    </source>
</evidence>
<feature type="region of interest" description="Disordered" evidence="2">
    <location>
        <begin position="16"/>
        <end position="44"/>
    </location>
</feature>
<evidence type="ECO:0000256" key="1">
    <source>
        <dbReference type="ARBA" id="ARBA00008058"/>
    </source>
</evidence>
<reference evidence="6 7" key="1">
    <citation type="journal article" date="2021" name="Sci. Rep.">
        <title>Chromosome anchoring in Senegalese sole (Solea senegalensis) reveals sex-associated markers and genome rearrangements in flatfish.</title>
        <authorList>
            <person name="Guerrero-Cozar I."/>
            <person name="Gomez-Garrido J."/>
            <person name="Berbel C."/>
            <person name="Martinez-Blanch J.F."/>
            <person name="Alioto T."/>
            <person name="Claros M.G."/>
            <person name="Gagnaire P.A."/>
            <person name="Manchado M."/>
        </authorList>
    </citation>
    <scope>NUCLEOTIDE SEQUENCE [LARGE SCALE GENOMIC DNA]</scope>
    <source>
        <strain evidence="6">Sse05_10M</strain>
    </source>
</reference>
<sequence>MDNTLCRREVARPRRLSAAAADSGASVSLQDGEPIEMHSPRESQTVLDRLSAAGGNMDRRNPAMMVVHKRHMPKEPNKFHIPRKAKEKRALFQYVSTESREFEDMMNILTSSYFDPGSAGCFTYSKPCLVHSELQEKEFVEKRREMKADGRTEKELEENYCFLLADAVRLPLLCENGLCVGQTWLTVLGNPHKGVYLSKYSDLLQVSLFAPGAVGEIIIFKVMKGKVKSIYENVKNLLDPTPRFDSHIFKNASKVTSLTSFRAFEFTQQYFYEYSFDELRQRPRQVCPYAVVSFQFKGKDTILPRLNSQPAEGNKVRAQFTVWTGDLVKGDRVLCQISLRSFSPPFLPHRLPEKLDIGRVMRLDQVTMLLPSGLFSYNRYNSSEEVVENGHYCRLLEVIDRGRTTSTMTKLLQEIEMMRVVLVTPLSEKGFLFLLSSVQMATPSERGENWKRCLQALFVFPETRDLAKSTSRCASSPHDASESQMSGAKVMPHLSLFIPALHHALVKARANPSPELSAGVERQTKEYLIGLKDGKVRQYPMGEYNSKQDEQEKVFPTPKHHQVNMNSYLRSYLANRALYLLSVARARQVVETHCGPEEPQQVKPKNSCGGPRESAGKEMTGITRDGETNTQKMQQLLDLVLTCKRNAENEVKREEGREGGLRVAGRKRRLEQKTAVRALKYLKASQGPAGHDKIPVEGSQPASPDSLTSVIASVGLRDSHLREDGSELSVKLLSLLTGLSRAARGSTSLEEEQKESCPFERLATKLGLPTNCDIDLRKQEELEEQTAGSVSSLEGFSPSSHSGEMNLHRAAGGRGGRGAGGYEDEEEWEIPWVLIPITGLCSKRLSPKDSLIPQDPRFRHLAATTHITTATKPSRKSPTQSPVPSPPGSPFQCLSPEPSPPLSPSQCPSPDPSPPLSPSQCPSPDTSPPFSPSQCPSPEPSPCSSPSRCPSSMFPSHLTSPHLRLSLSPYQSQSLVSVELKPIDKGNSGANDENFPPITSREFTGMSKDKQENPQEKEKNQQPSFFTSVQPSILQAQENSTSPSPLPFANRKQYAQKEIGKVKEEDAVLPKEQKDNQPVEKVQQHKEEGVSWYKQEEESVVNRTQEIAHEKEQKGKVNELISGSLVSQSLSSPPAHPLRDIDNIVDKHIGDFFTEMQHLLQEESIHCSFPEPPHSTLNTANLAPQHTFQPGLPAQFSHYVSLYNSCPPVQDYVSSLQDSINSMMTEFGDNCHHRNSHSSQSEADTVLASSVSAFVSSIRASNTKTSEVCAPCGDLTAADDTFSVCQTPALSRGGKVLQPDVTHNRKSPALNIIVTVPTSASDSVYKPGDTTDLHSPSHKLPQSHWNSQQSHTLENKRTVLYNVRQDNSFTNTMDCMSDAEGGSSLAGSNTGGLGSSIVSKPLAEPSHSPQQESTSASGSGPAPPATALSSLINQLEPEVFNSLVKIIKDVKKNSLQFYLHSTEPRDHVFDNVKAYLVKQGNVEKSPVAFLNQENPDNRLLVIIKNKDIAGHIHKIPCLVSLKRRPSVLFVGIDTLDDIRNNSYNELFVSGGCIVSDELILNPDFITYDQLAELLKLLEQHSSLESVWKWKVHCKTHKKLKEQARFRRDSAKILDLLSAYQKKQIVEFLPYHHCDMMNHQSPDLECLTELQARYTQFRHTVFLTERFLKKSPEYLSGGIIVGGIEEILHNFTRMVGYHNVKDRQPVLDALLATKGLDRQLSHGDSASGSERSPSIFSEHVHPLSSSEQQQHVLQQPGSSFLPHPHLSDQLVPDASCKDVGPQPSDTDFEVLRLAISQLRAERQAQLQQQQQLDSQLESTINSPQNFPPNPVSSDHTPIGQGGSSELTQVTPGRKAIAATLELIHSTLQPELVEEEWTQDRVELPTEGQRRGRSLERGQGEGESRDRVLTLLEENQDLISNDSSTSSYNENTATVTGPGDLTDKTNTEREKGAQQEKSAFLQSTKHSAATSSTSPGPAKGDRSGRAVQSEQERPIRGEGTLPVNGSNKVNGSITMVTGQEDCPNPARPQLHQIQQSQYHLQQFTNQQHEFQPSLVHPQLPPHSQHQQWGHGYMRHHLLPHYPGQPFPVGPMLRPLTALGGGRGLLGPTPAWPGDLGPPGASNMVWGLPQAVSGPALLGMYHKPAGQGSNMYRGGQRGGFNGI</sequence>
<dbReference type="GO" id="GO:0045814">
    <property type="term" value="P:negative regulation of gene expression, epigenetic"/>
    <property type="evidence" value="ECO:0007669"/>
    <property type="project" value="InterPro"/>
</dbReference>
<dbReference type="GO" id="GO:0000792">
    <property type="term" value="C:heterochromatin"/>
    <property type="evidence" value="ECO:0007669"/>
    <property type="project" value="TreeGrafter"/>
</dbReference>
<feature type="region of interest" description="Disordered" evidence="2">
    <location>
        <begin position="781"/>
        <end position="822"/>
    </location>
</feature>
<feature type="compositionally biased region" description="Low complexity" evidence="2">
    <location>
        <begin position="17"/>
        <end position="28"/>
    </location>
</feature>
<feature type="compositionally biased region" description="Polar residues" evidence="2">
    <location>
        <begin position="786"/>
        <end position="803"/>
    </location>
</feature>
<feature type="region of interest" description="Disordered" evidence="2">
    <location>
        <begin position="981"/>
        <end position="1028"/>
    </location>
</feature>
<feature type="compositionally biased region" description="Low complexity" evidence="2">
    <location>
        <begin position="1803"/>
        <end position="1816"/>
    </location>
</feature>
<evidence type="ECO:0000259" key="4">
    <source>
        <dbReference type="Pfam" id="PF23314"/>
    </source>
</evidence>
<dbReference type="GO" id="GO:0097355">
    <property type="term" value="P:protein localization to heterochromatin"/>
    <property type="evidence" value="ECO:0007669"/>
    <property type="project" value="TreeGrafter"/>
</dbReference>
<feature type="compositionally biased region" description="Basic and acidic residues" evidence="2">
    <location>
        <begin position="1007"/>
        <end position="1020"/>
    </location>
</feature>
<feature type="region of interest" description="Disordered" evidence="2">
    <location>
        <begin position="1871"/>
        <end position="1904"/>
    </location>
</feature>
<feature type="compositionally biased region" description="Pro residues" evidence="2">
    <location>
        <begin position="925"/>
        <end position="943"/>
    </location>
</feature>
<comment type="caution">
    <text evidence="6">The sequence shown here is derived from an EMBL/GenBank/DDBJ whole genome shotgun (WGS) entry which is preliminary data.</text>
</comment>
<dbReference type="InterPro" id="IPR046432">
    <property type="entry name" value="TASOR"/>
</dbReference>
<feature type="compositionally biased region" description="Polar residues" evidence="2">
    <location>
        <begin position="1343"/>
        <end position="1352"/>
    </location>
</feature>
<evidence type="ECO:0000259" key="5">
    <source>
        <dbReference type="Pfam" id="PF24630"/>
    </source>
</evidence>
<feature type="region of interest" description="Disordered" evidence="2">
    <location>
        <begin position="1380"/>
        <end position="1427"/>
    </location>
</feature>
<dbReference type="GO" id="GO:0003682">
    <property type="term" value="F:chromatin binding"/>
    <property type="evidence" value="ECO:0007669"/>
    <property type="project" value="TreeGrafter"/>
</dbReference>
<dbReference type="Proteomes" id="UP000693946">
    <property type="component" value="Linkage Group LG4"/>
</dbReference>
<feature type="domain" description="TASOR pseudo-PARP" evidence="3">
    <location>
        <begin position="145"/>
        <end position="288"/>
    </location>
</feature>
<name>A0AAV6QPC9_SOLSE</name>
<evidence type="ECO:0000313" key="7">
    <source>
        <dbReference type="Proteomes" id="UP000693946"/>
    </source>
</evidence>
<feature type="region of interest" description="Disordered" evidence="2">
    <location>
        <begin position="686"/>
        <end position="705"/>
    </location>
</feature>